<evidence type="ECO:0000259" key="1">
    <source>
        <dbReference type="SMART" id="SM00992"/>
    </source>
</evidence>
<dbReference type="AlphaFoldDB" id="A0A381RTP9"/>
<dbReference type="PANTHER" id="PTHR48439">
    <property type="entry name" value="HEMIMETHYLATED DNA-BINDING DOMAIN-CONTAINING PROTEIN"/>
    <property type="match status" value="1"/>
</dbReference>
<dbReference type="SMART" id="SM00992">
    <property type="entry name" value="YccV-like"/>
    <property type="match status" value="1"/>
</dbReference>
<dbReference type="GO" id="GO:0003677">
    <property type="term" value="F:DNA binding"/>
    <property type="evidence" value="ECO:0007669"/>
    <property type="project" value="InterPro"/>
</dbReference>
<dbReference type="InterPro" id="IPR036623">
    <property type="entry name" value="Hemimethylated_DNA-bd_sf"/>
</dbReference>
<dbReference type="InterPro" id="IPR011722">
    <property type="entry name" value="Hemimethylated_DNA-bd_dom"/>
</dbReference>
<evidence type="ECO:0000313" key="2">
    <source>
        <dbReference type="EMBL" id="SUZ94348.1"/>
    </source>
</evidence>
<reference evidence="2" key="1">
    <citation type="submission" date="2018-05" db="EMBL/GenBank/DDBJ databases">
        <authorList>
            <person name="Lanie J.A."/>
            <person name="Ng W.-L."/>
            <person name="Kazmierczak K.M."/>
            <person name="Andrzejewski T.M."/>
            <person name="Davidsen T.M."/>
            <person name="Wayne K.J."/>
            <person name="Tettelin H."/>
            <person name="Glass J.I."/>
            <person name="Rusch D."/>
            <person name="Podicherti R."/>
            <person name="Tsui H.-C.T."/>
            <person name="Winkler M.E."/>
        </authorList>
    </citation>
    <scope>NUCLEOTIDE SEQUENCE</scope>
</reference>
<dbReference type="Gene3D" id="2.30.30.390">
    <property type="entry name" value="Hemimethylated DNA-binding domain"/>
    <property type="match status" value="1"/>
</dbReference>
<proteinExistence type="predicted"/>
<name>A0A381RTP9_9ZZZZ</name>
<gene>
    <name evidence="2" type="ORF">METZ01_LOCUS47202</name>
</gene>
<sequence>METFCKFNIGQIVHHLRFDYRGVIIDVDADFQGSEEWYLEMAKSKPPRDKPWYHVLVDQSNTMTYVAEQNLEEETSPQPIIHPLLSQYFSRFEEGSYLTDYI</sequence>
<dbReference type="EMBL" id="UINC01002226">
    <property type="protein sequence ID" value="SUZ94348.1"/>
    <property type="molecule type" value="Genomic_DNA"/>
</dbReference>
<dbReference type="InterPro" id="IPR053189">
    <property type="entry name" value="Clp_protease_adapter_ClpF"/>
</dbReference>
<protein>
    <recommendedName>
        <fullName evidence="1">Hemimethylated DNA-binding domain-containing protein</fullName>
    </recommendedName>
</protein>
<dbReference type="NCBIfam" id="TIGR02097">
    <property type="entry name" value="yccV"/>
    <property type="match status" value="1"/>
</dbReference>
<dbReference type="PANTHER" id="PTHR48439:SF1">
    <property type="entry name" value="HEMIMETHYLATED DNA-BINDING DOMAIN-CONTAINING PROTEIN"/>
    <property type="match status" value="1"/>
</dbReference>
<feature type="domain" description="Hemimethylated DNA-binding" evidence="1">
    <location>
        <begin position="6"/>
        <end position="100"/>
    </location>
</feature>
<dbReference type="Pfam" id="PF08755">
    <property type="entry name" value="YccV-like"/>
    <property type="match status" value="1"/>
</dbReference>
<accession>A0A381RTP9</accession>
<organism evidence="2">
    <name type="scientific">marine metagenome</name>
    <dbReference type="NCBI Taxonomy" id="408172"/>
    <lineage>
        <taxon>unclassified sequences</taxon>
        <taxon>metagenomes</taxon>
        <taxon>ecological metagenomes</taxon>
    </lineage>
</organism>
<dbReference type="SUPFAM" id="SSF141255">
    <property type="entry name" value="YccV-like"/>
    <property type="match status" value="1"/>
</dbReference>